<evidence type="ECO:0000256" key="1">
    <source>
        <dbReference type="ARBA" id="ARBA00005375"/>
    </source>
</evidence>
<sequence>MNKHGARAALHALVDEPYDWNCGGMMIDSYTQGDYSSLPNSFIRYTYTENNNTLPGSCALGQLTENGYSEHKTLGEQWKDIYGSSGNGLLPSEYDPSRVLLRSVDLPRTHQSLKGELDGMFPDFSGYYQVETTDYTRESMVSDVSHCTELNEVRNAIYEEPGWVFYMAELESDREDLCLATGDTTYTYGWDSFYDNFTARTAQGVPFPDPVTYEEINQTNKYADFRMKYEYGGVPDTPDRTTYQSLGIGRFMTELADEWDSVLDCVESGADVCPTFRFYSGQDITISPMMSVIGDWDYTWPPYAAHIQLELVEDVSTDEVFIRALYQDEAIIMEGCNEIFCPIDTVSARWRSFYPENYDERCY</sequence>
<dbReference type="Proteomes" id="UP001057375">
    <property type="component" value="Unassembled WGS sequence"/>
</dbReference>
<dbReference type="Pfam" id="PF00328">
    <property type="entry name" value="His_Phos_2"/>
    <property type="match status" value="1"/>
</dbReference>
<comment type="caution">
    <text evidence="2">The sequence shown here is derived from an EMBL/GenBank/DDBJ whole genome shotgun (WGS) entry which is preliminary data.</text>
</comment>
<gene>
    <name evidence="2" type="ORF">ADUPG1_009900</name>
</gene>
<dbReference type="CDD" id="cd07061">
    <property type="entry name" value="HP_HAP_like"/>
    <property type="match status" value="1"/>
</dbReference>
<proteinExistence type="inferred from homology"/>
<organism evidence="2 3">
    <name type="scientific">Aduncisulcus paluster</name>
    <dbReference type="NCBI Taxonomy" id="2918883"/>
    <lineage>
        <taxon>Eukaryota</taxon>
        <taxon>Metamonada</taxon>
        <taxon>Carpediemonas-like organisms</taxon>
        <taxon>Aduncisulcus</taxon>
    </lineage>
</organism>
<dbReference type="InterPro" id="IPR050645">
    <property type="entry name" value="Histidine_acid_phosphatase"/>
</dbReference>
<name>A0ABQ5KX67_9EUKA</name>
<dbReference type="Gene3D" id="3.40.50.1240">
    <property type="entry name" value="Phosphoglycerate mutase-like"/>
    <property type="match status" value="1"/>
</dbReference>
<reference evidence="2" key="1">
    <citation type="submission" date="2022-03" db="EMBL/GenBank/DDBJ databases">
        <title>Draft genome sequence of Aduncisulcus paluster, a free-living microaerophilic Fornicata.</title>
        <authorList>
            <person name="Yuyama I."/>
            <person name="Kume K."/>
            <person name="Tamura T."/>
            <person name="Inagaki Y."/>
            <person name="Hashimoto T."/>
        </authorList>
    </citation>
    <scope>NUCLEOTIDE SEQUENCE</scope>
    <source>
        <strain evidence="2">NY0171</strain>
    </source>
</reference>
<accession>A0ABQ5KX67</accession>
<dbReference type="EMBL" id="BQXS01011368">
    <property type="protein sequence ID" value="GKT37039.1"/>
    <property type="molecule type" value="Genomic_DNA"/>
</dbReference>
<comment type="similarity">
    <text evidence="1">Belongs to the histidine acid phosphatase family.</text>
</comment>
<protein>
    <submittedName>
        <fullName evidence="2">Histidine phosphatase superfamily, clade-2 like protein</fullName>
    </submittedName>
</protein>
<keyword evidence="3" id="KW-1185">Reference proteome</keyword>
<dbReference type="PANTHER" id="PTHR11567:SF203">
    <property type="entry name" value="COUNTING FACTOR 60"/>
    <property type="match status" value="1"/>
</dbReference>
<dbReference type="InterPro" id="IPR029033">
    <property type="entry name" value="His_PPase_superfam"/>
</dbReference>
<dbReference type="PANTHER" id="PTHR11567">
    <property type="entry name" value="ACID PHOSPHATASE-RELATED"/>
    <property type="match status" value="1"/>
</dbReference>
<evidence type="ECO:0000313" key="3">
    <source>
        <dbReference type="Proteomes" id="UP001057375"/>
    </source>
</evidence>
<dbReference type="InterPro" id="IPR000560">
    <property type="entry name" value="His_Pase_clade-2"/>
</dbReference>
<dbReference type="SUPFAM" id="SSF53254">
    <property type="entry name" value="Phosphoglycerate mutase-like"/>
    <property type="match status" value="1"/>
</dbReference>
<evidence type="ECO:0000313" key="2">
    <source>
        <dbReference type="EMBL" id="GKT37039.1"/>
    </source>
</evidence>